<dbReference type="SUPFAM" id="SSF81383">
    <property type="entry name" value="F-box domain"/>
    <property type="match status" value="1"/>
</dbReference>
<reference evidence="1" key="1">
    <citation type="journal article" date="2020" name="Stud. Mycol.">
        <title>101 Dothideomycetes genomes: a test case for predicting lifestyles and emergence of pathogens.</title>
        <authorList>
            <person name="Haridas S."/>
            <person name="Albert R."/>
            <person name="Binder M."/>
            <person name="Bloem J."/>
            <person name="Labutti K."/>
            <person name="Salamov A."/>
            <person name="Andreopoulos B."/>
            <person name="Baker S."/>
            <person name="Barry K."/>
            <person name="Bills G."/>
            <person name="Bluhm B."/>
            <person name="Cannon C."/>
            <person name="Castanera R."/>
            <person name="Culley D."/>
            <person name="Daum C."/>
            <person name="Ezra D."/>
            <person name="Gonzalez J."/>
            <person name="Henrissat B."/>
            <person name="Kuo A."/>
            <person name="Liang C."/>
            <person name="Lipzen A."/>
            <person name="Lutzoni F."/>
            <person name="Magnuson J."/>
            <person name="Mondo S."/>
            <person name="Nolan M."/>
            <person name="Ohm R."/>
            <person name="Pangilinan J."/>
            <person name="Park H.-J."/>
            <person name="Ramirez L."/>
            <person name="Alfaro M."/>
            <person name="Sun H."/>
            <person name="Tritt A."/>
            <person name="Yoshinaga Y."/>
            <person name="Zwiers L.-H."/>
            <person name="Turgeon B."/>
            <person name="Goodwin S."/>
            <person name="Spatafora J."/>
            <person name="Crous P."/>
            <person name="Grigoriev I."/>
        </authorList>
    </citation>
    <scope>NUCLEOTIDE SEQUENCE</scope>
    <source>
        <strain evidence="1">CBS 279.74</strain>
    </source>
</reference>
<dbReference type="SUPFAM" id="SSF52047">
    <property type="entry name" value="RNI-like"/>
    <property type="match status" value="1"/>
</dbReference>
<keyword evidence="2" id="KW-1185">Reference proteome</keyword>
<accession>A0A6G1K125</accession>
<dbReference type="AlphaFoldDB" id="A0A6G1K125"/>
<dbReference type="Gene3D" id="3.80.10.10">
    <property type="entry name" value="Ribonuclease Inhibitor"/>
    <property type="match status" value="1"/>
</dbReference>
<dbReference type="OrthoDB" id="2522477at2759"/>
<protein>
    <submittedName>
        <fullName evidence="1">Uncharacterized protein</fullName>
    </submittedName>
</protein>
<dbReference type="InterPro" id="IPR032675">
    <property type="entry name" value="LRR_dom_sf"/>
</dbReference>
<organism evidence="1 2">
    <name type="scientific">Pleomassaria siparia CBS 279.74</name>
    <dbReference type="NCBI Taxonomy" id="1314801"/>
    <lineage>
        <taxon>Eukaryota</taxon>
        <taxon>Fungi</taxon>
        <taxon>Dikarya</taxon>
        <taxon>Ascomycota</taxon>
        <taxon>Pezizomycotina</taxon>
        <taxon>Dothideomycetes</taxon>
        <taxon>Pleosporomycetidae</taxon>
        <taxon>Pleosporales</taxon>
        <taxon>Pleomassariaceae</taxon>
        <taxon>Pleomassaria</taxon>
    </lineage>
</organism>
<gene>
    <name evidence="1" type="ORF">K504DRAFT_505167</name>
</gene>
<dbReference type="InterPro" id="IPR036047">
    <property type="entry name" value="F-box-like_dom_sf"/>
</dbReference>
<proteinExistence type="predicted"/>
<evidence type="ECO:0000313" key="1">
    <source>
        <dbReference type="EMBL" id="KAF2706212.1"/>
    </source>
</evidence>
<dbReference type="EMBL" id="MU005776">
    <property type="protein sequence ID" value="KAF2706212.1"/>
    <property type="molecule type" value="Genomic_DNA"/>
</dbReference>
<dbReference type="CDD" id="cd09917">
    <property type="entry name" value="F-box_SF"/>
    <property type="match status" value="1"/>
</dbReference>
<name>A0A6G1K125_9PLEO</name>
<dbReference type="Proteomes" id="UP000799428">
    <property type="component" value="Unassembled WGS sequence"/>
</dbReference>
<sequence>MFPLLNLANEIIIEIFKCVQDDDYRDVISLAQTCTRLQKLAKEQLFKQVCLGGGGQTERLSKCLNRRPERFKYMQVLEVTSKANTFYEIEMVPNLVKQMSNLRKLRIVGLLSNGYKLRCLRVDRRMASIASMAMHIAVIEAANSLGPAVVDTPLQNLVSLTLLSCDWETGFADIQTLLPILLSPTLTYIHISCVFLTGRVGLPSSIRESPWPKTPLKTLILERGSFEARALRFLLGLPRNLYFLSLDEIGSELCNEQDFKSLNSNIVEILHAIRQRKHSLQVFKHRCWDQDLPGGTPSDITPTKFLQGLSDFKALIALRLSKGSLLNQVVCLPDLGPPALKTYCITNVDWRDVETWKSALPSLRRSGLHLELWHRGSSLREESNPLPMEWVRETVQLAQMLKDMNMTFAFTNGRIPPGIPSTAIVYFDSARYWVEGDKFPKEQANLGTITSATGEDVDPRFTSEDNVGTLLAAKMMADYLLAGGA</sequence>
<evidence type="ECO:0000313" key="2">
    <source>
        <dbReference type="Proteomes" id="UP000799428"/>
    </source>
</evidence>